<protein>
    <submittedName>
        <fullName evidence="1">Uncharacterized protein</fullName>
    </submittedName>
</protein>
<organism evidence="1 2">
    <name type="scientific">Candidatus Terraquivivens tikiterensis</name>
    <dbReference type="NCBI Taxonomy" id="1980982"/>
    <lineage>
        <taxon>Archaea</taxon>
        <taxon>Nitrososphaerota</taxon>
        <taxon>Candidatus Wolframiiraptoraceae</taxon>
        <taxon>Candidatus Terraquivivens</taxon>
    </lineage>
</organism>
<evidence type="ECO:0000313" key="1">
    <source>
        <dbReference type="EMBL" id="PUA31310.1"/>
    </source>
</evidence>
<accession>A0A2R7Y188</accession>
<reference evidence="1 2" key="1">
    <citation type="submission" date="2017-04" db="EMBL/GenBank/DDBJ databases">
        <title>Draft Aigarchaeota genome from a New Zealand hot spring.</title>
        <authorList>
            <person name="Reysenbach A.-L."/>
            <person name="Donaho J.A."/>
            <person name="Gerhart J."/>
            <person name="Kelley J.F."/>
            <person name="Kouba K."/>
            <person name="Podar M."/>
            <person name="Stott M."/>
        </authorList>
    </citation>
    <scope>NUCLEOTIDE SEQUENCE [LARGE SCALE GENOMIC DNA]</scope>
    <source>
        <strain evidence="1">NZ13_MG1</strain>
    </source>
</reference>
<dbReference type="InterPro" id="IPR036388">
    <property type="entry name" value="WH-like_DNA-bd_sf"/>
</dbReference>
<dbReference type="Proteomes" id="UP000244066">
    <property type="component" value="Unassembled WGS sequence"/>
</dbReference>
<proteinExistence type="predicted"/>
<dbReference type="GO" id="GO:0046983">
    <property type="term" value="F:protein dimerization activity"/>
    <property type="evidence" value="ECO:0007669"/>
    <property type="project" value="InterPro"/>
</dbReference>
<dbReference type="EMBL" id="NDWU01000020">
    <property type="protein sequence ID" value="PUA31310.1"/>
    <property type="molecule type" value="Genomic_DNA"/>
</dbReference>
<dbReference type="AlphaFoldDB" id="A0A2R7Y188"/>
<dbReference type="Gene3D" id="1.10.10.10">
    <property type="entry name" value="Winged helix-like DNA-binding domain superfamily/Winged helix DNA-binding domain"/>
    <property type="match status" value="1"/>
</dbReference>
<dbReference type="SUPFAM" id="SSF47979">
    <property type="entry name" value="Iron-dependent repressor protein, dimerization domain"/>
    <property type="match status" value="1"/>
</dbReference>
<comment type="caution">
    <text evidence="1">The sequence shown here is derived from an EMBL/GenBank/DDBJ whole genome shotgun (WGS) entry which is preliminary data.</text>
</comment>
<name>A0A2R7Y188_9ARCH</name>
<evidence type="ECO:0000313" key="2">
    <source>
        <dbReference type="Proteomes" id="UP000244066"/>
    </source>
</evidence>
<dbReference type="GO" id="GO:0046914">
    <property type="term" value="F:transition metal ion binding"/>
    <property type="evidence" value="ECO:0007669"/>
    <property type="project" value="InterPro"/>
</dbReference>
<gene>
    <name evidence="1" type="ORF">B9J98_06880</name>
</gene>
<dbReference type="InterPro" id="IPR036421">
    <property type="entry name" value="Fe_dep_repressor_sf"/>
</dbReference>
<sequence length="34" mass="4111">MTLAEEGRKIALSIVRKHEVLERLLTPSWRWMFL</sequence>